<dbReference type="PANTHER" id="PTHR35861">
    <property type="match status" value="1"/>
</dbReference>
<dbReference type="AlphaFoldDB" id="A0A4D7AUI6"/>
<keyword evidence="2" id="KW-1185">Reference proteome</keyword>
<organism evidence="1 2">
    <name type="scientific">Dysosmobacter welbionis</name>
    <dbReference type="NCBI Taxonomy" id="2093857"/>
    <lineage>
        <taxon>Bacteria</taxon>
        <taxon>Bacillati</taxon>
        <taxon>Bacillota</taxon>
        <taxon>Clostridia</taxon>
        <taxon>Eubacteriales</taxon>
        <taxon>Oscillospiraceae</taxon>
        <taxon>Dysosmobacter</taxon>
    </lineage>
</organism>
<evidence type="ECO:0000313" key="2">
    <source>
        <dbReference type="Proteomes" id="UP000298642"/>
    </source>
</evidence>
<gene>
    <name evidence="1" type="ORF">EIO64_08220</name>
</gene>
<dbReference type="InterPro" id="IPR052042">
    <property type="entry name" value="Tail_sheath_structural"/>
</dbReference>
<dbReference type="PANTHER" id="PTHR35861:SF1">
    <property type="entry name" value="PHAGE TAIL SHEATH PROTEIN"/>
    <property type="match status" value="1"/>
</dbReference>
<evidence type="ECO:0000313" key="1">
    <source>
        <dbReference type="EMBL" id="QCI59210.1"/>
    </source>
</evidence>
<accession>A0A4D7AUI6</accession>
<dbReference type="KEGG" id="obj:EIO64_08220"/>
<sequence>MATYQHGVYNQEQATSLTTPIQSSAALQVIFGTAPIHLADDPAKAANTPKLCYSFAECQAAVGYSDDFENFTLCQSIDVNFRVFNNAPIVLVNVLDPNNSKHIKQNEATSVNVTDGQAVYTVPYALISTMEVKNGDAALVKDTDYTAAHDDDGNVVITLISESAQEAESLSISSTSLNPAGVTKEDIVGGVSSSTGAETGLELVRQIYPKLGLVPGILLAPGWSDDPVVAAALQAKTTKINGNFDCNTYLDIAANSSGATVYTDVKTAKEKLGASSNHAAVFWPKGAVGEKIYCLSALAAAETANTDATNGDVPFESPSNKALNITATVLDDGTEVALDQEQANLLNGQGVITAINSNGFKLWGNNTAAYPSTTDPKDRWLAVRRFFDWDGNNFILTYWQKVDKPGNKRLIQSIVDSQNIIGNGYVARDYCAGYRIEFRDDENPITDLLDGKLTTHTYLAPYIPAEKIVNIREYDTAALEAALTGGSD</sequence>
<dbReference type="EMBL" id="CP034413">
    <property type="protein sequence ID" value="QCI59210.1"/>
    <property type="molecule type" value="Genomic_DNA"/>
</dbReference>
<reference evidence="2" key="1">
    <citation type="submission" date="2018-12" db="EMBL/GenBank/DDBJ databases">
        <title>Dusodibacter welbiota gen. nov., sp. nov., isolated from human faeces and emended description of the Oscillibacter genus.</title>
        <authorList>
            <person name="Le Roy T."/>
            <person name="Van der Smissen P."/>
            <person name="Delzenne N."/>
            <person name="Muccioli G."/>
            <person name="Collet J.F."/>
            <person name="Cani P.D."/>
        </authorList>
    </citation>
    <scope>NUCLEOTIDE SEQUENCE [LARGE SCALE GENOMIC DNA]</scope>
    <source>
        <strain evidence="2">J115</strain>
    </source>
</reference>
<protein>
    <submittedName>
        <fullName evidence="1">Phage tail sheath family protein</fullName>
    </submittedName>
</protein>
<proteinExistence type="predicted"/>
<dbReference type="Proteomes" id="UP000298642">
    <property type="component" value="Chromosome"/>
</dbReference>
<dbReference type="RefSeq" id="WP_136891197.1">
    <property type="nucleotide sequence ID" value="NZ_CP034413.3"/>
</dbReference>
<name>A0A4D7AUI6_9FIRM</name>